<evidence type="ECO:0000313" key="10">
    <source>
        <dbReference type="Proteomes" id="UP000008221"/>
    </source>
</evidence>
<dbReference type="InterPro" id="IPR050545">
    <property type="entry name" value="Mycobact_MmpL"/>
</dbReference>
<gene>
    <name evidence="9" type="ordered locus">Acel_0347</name>
</gene>
<feature type="transmembrane region" description="Helical" evidence="7">
    <location>
        <begin position="195"/>
        <end position="216"/>
    </location>
</feature>
<keyword evidence="4 7" id="KW-0812">Transmembrane</keyword>
<dbReference type="PROSITE" id="PS50156">
    <property type="entry name" value="SSD"/>
    <property type="match status" value="1"/>
</dbReference>
<feature type="transmembrane region" description="Helical" evidence="7">
    <location>
        <begin position="546"/>
        <end position="563"/>
    </location>
</feature>
<dbReference type="InterPro" id="IPR004869">
    <property type="entry name" value="MMPL_dom"/>
</dbReference>
<dbReference type="AlphaFoldDB" id="A0LRR1"/>
<comment type="similarity">
    <text evidence="2">Belongs to the resistance-nodulation-cell division (RND) (TC 2.A.6) family. MmpL subfamily.</text>
</comment>
<dbReference type="KEGG" id="ace:Acel_0347"/>
<keyword evidence="3" id="KW-1003">Cell membrane</keyword>
<feature type="transmembrane region" description="Helical" evidence="7">
    <location>
        <begin position="570"/>
        <end position="592"/>
    </location>
</feature>
<evidence type="ECO:0000256" key="7">
    <source>
        <dbReference type="SAM" id="Phobius"/>
    </source>
</evidence>
<dbReference type="PANTHER" id="PTHR33406">
    <property type="entry name" value="MEMBRANE PROTEIN MJ1562-RELATED"/>
    <property type="match status" value="1"/>
</dbReference>
<evidence type="ECO:0000256" key="4">
    <source>
        <dbReference type="ARBA" id="ARBA00022692"/>
    </source>
</evidence>
<accession>A0LRR1</accession>
<feature type="transmembrane region" description="Helical" evidence="7">
    <location>
        <begin position="228"/>
        <end position="250"/>
    </location>
</feature>
<evidence type="ECO:0000259" key="8">
    <source>
        <dbReference type="PROSITE" id="PS50156"/>
    </source>
</evidence>
<dbReference type="SUPFAM" id="SSF82866">
    <property type="entry name" value="Multidrug efflux transporter AcrB transmembrane domain"/>
    <property type="match status" value="2"/>
</dbReference>
<evidence type="ECO:0000256" key="3">
    <source>
        <dbReference type="ARBA" id="ARBA00022475"/>
    </source>
</evidence>
<evidence type="ECO:0000256" key="5">
    <source>
        <dbReference type="ARBA" id="ARBA00022989"/>
    </source>
</evidence>
<dbReference type="GO" id="GO:0005886">
    <property type="term" value="C:plasma membrane"/>
    <property type="evidence" value="ECO:0007669"/>
    <property type="project" value="UniProtKB-SubCell"/>
</dbReference>
<evidence type="ECO:0000256" key="2">
    <source>
        <dbReference type="ARBA" id="ARBA00010157"/>
    </source>
</evidence>
<evidence type="ECO:0000256" key="6">
    <source>
        <dbReference type="ARBA" id="ARBA00023136"/>
    </source>
</evidence>
<dbReference type="InParanoid" id="A0LRR1"/>
<dbReference type="Gene3D" id="1.20.1640.10">
    <property type="entry name" value="Multidrug efflux transporter AcrB transmembrane domain"/>
    <property type="match status" value="2"/>
</dbReference>
<dbReference type="Pfam" id="PF03176">
    <property type="entry name" value="MMPL"/>
    <property type="match status" value="2"/>
</dbReference>
<feature type="transmembrane region" description="Helical" evidence="7">
    <location>
        <begin position="644"/>
        <end position="672"/>
    </location>
</feature>
<feature type="transmembrane region" description="Helical" evidence="7">
    <location>
        <begin position="604"/>
        <end position="623"/>
    </location>
</feature>
<comment type="subcellular location">
    <subcellularLocation>
        <location evidence="1">Cell membrane</location>
        <topology evidence="1">Multi-pass membrane protein</topology>
    </subcellularLocation>
</comment>
<evidence type="ECO:0000313" key="9">
    <source>
        <dbReference type="EMBL" id="ABK52121.1"/>
    </source>
</evidence>
<dbReference type="Proteomes" id="UP000008221">
    <property type="component" value="Chromosome"/>
</dbReference>
<dbReference type="HOGENOM" id="CLU_005108_4_1_11"/>
<keyword evidence="10" id="KW-1185">Reference proteome</keyword>
<dbReference type="STRING" id="351607.Acel_0347"/>
<feature type="transmembrane region" description="Helical" evidence="7">
    <location>
        <begin position="300"/>
        <end position="326"/>
    </location>
</feature>
<proteinExistence type="inferred from homology"/>
<keyword evidence="5 7" id="KW-1133">Transmembrane helix</keyword>
<dbReference type="EMBL" id="CP000481">
    <property type="protein sequence ID" value="ABK52121.1"/>
    <property type="molecule type" value="Genomic_DNA"/>
</dbReference>
<dbReference type="InterPro" id="IPR000731">
    <property type="entry name" value="SSD"/>
</dbReference>
<feature type="domain" description="SSD" evidence="8">
    <location>
        <begin position="569"/>
        <end position="702"/>
    </location>
</feature>
<evidence type="ECO:0000256" key="1">
    <source>
        <dbReference type="ARBA" id="ARBA00004651"/>
    </source>
</evidence>
<feature type="transmembrane region" description="Helical" evidence="7">
    <location>
        <begin position="271"/>
        <end position="294"/>
    </location>
</feature>
<dbReference type="eggNOG" id="COG2409">
    <property type="taxonomic scope" value="Bacteria"/>
</dbReference>
<name>A0LRR1_ACIC1</name>
<protein>
    <submittedName>
        <fullName evidence="9">MMPL domain protein</fullName>
    </submittedName>
</protein>
<organism evidence="9 10">
    <name type="scientific">Acidothermus cellulolyticus (strain ATCC 43068 / DSM 8971 / 11B)</name>
    <dbReference type="NCBI Taxonomy" id="351607"/>
    <lineage>
        <taxon>Bacteria</taxon>
        <taxon>Bacillati</taxon>
        <taxon>Actinomycetota</taxon>
        <taxon>Actinomycetes</taxon>
        <taxon>Acidothermales</taxon>
        <taxon>Acidothermaceae</taxon>
        <taxon>Acidothermus</taxon>
    </lineage>
</organism>
<dbReference type="PANTHER" id="PTHR33406:SF6">
    <property type="entry name" value="MEMBRANE PROTEIN YDGH-RELATED"/>
    <property type="match status" value="1"/>
</dbReference>
<sequence>MRRLVVAGFAVLVVGLAGGPFQGKLSTVQRNGDTAFLPASAASTQVAVAAKAFGQSDLPGSVVFYRPGGLRSNDIDQLTGIAERLKSLPGVAGAQVSGPQLSPDRELAVISVPLQTVPNGTAADDRALVNNEKRVVATAKSLAPRGVIVHGAGVAGQLTAVVDAFSGLESTLLFVAVGVVILILLAVYRSPVLWIFPLLSALLALGAAALVAYPLARHGVLTLNGQSQGILSVLVIGAGTDYALLLISRYREELHRYPDRGEALWAAWRGAVRPIVASAATVICGLLCLLLGELNSDRSLGPVCAIGIAATAVVMLTVLPLFLLLGRWIFWPRVPRADQPADVSGRAMDAVSPLWTRLSDRILRANRPLWIGSTVVLAGLAVGIVTLDASGIPAGDAFTRTPDAVVGQRLVDTHFPAGNNAPVLVVADVGQAPQVIEILRRTPGVAPATACIAVDYGKLAAAAAGSPPSASRSAGCPPPQYQVSPVNDRILMTASLTVPYDSTAAFDTIRSIRQALARVPAAHARVGGQTAITLDTLDAAAHDRNLVIPVVLVVITVILGLVLRALPAALLLLATVVLSFAATLGVCALVFRNIFHFPATDPSFPLYAFIFLVALGVDYNIFLLTRVREEILRLDLRGGIARGLAATGGVITSAGIVLAATFAVLGVVPLVALVQVGFAVAFGVLLDTMVVRAVLVPALLSDVGPRAWWPTRV</sequence>
<feature type="transmembrane region" description="Helical" evidence="7">
    <location>
        <begin position="369"/>
        <end position="387"/>
    </location>
</feature>
<reference evidence="9 10" key="1">
    <citation type="journal article" date="2009" name="Genome Res.">
        <title>Complete genome of the cellulolytic thermophile Acidothermus cellulolyticus 11B provides insights into its ecophysiological and evolutionary adaptations.</title>
        <authorList>
            <person name="Barabote R.D."/>
            <person name="Xie G."/>
            <person name="Leu D.H."/>
            <person name="Normand P."/>
            <person name="Necsulea A."/>
            <person name="Daubin V."/>
            <person name="Medigue C."/>
            <person name="Adney W.S."/>
            <person name="Xu X.C."/>
            <person name="Lapidus A."/>
            <person name="Parales R.E."/>
            <person name="Detter C."/>
            <person name="Pujic P."/>
            <person name="Bruce D."/>
            <person name="Lavire C."/>
            <person name="Challacombe J.F."/>
            <person name="Brettin T.S."/>
            <person name="Berry A.M."/>
        </authorList>
    </citation>
    <scope>NUCLEOTIDE SEQUENCE [LARGE SCALE GENOMIC DNA]</scope>
    <source>
        <strain evidence="10">ATCC 43068 / DSM 8971 / 11B</strain>
    </source>
</reference>
<feature type="transmembrane region" description="Helical" evidence="7">
    <location>
        <begin position="171"/>
        <end position="188"/>
    </location>
</feature>
<keyword evidence="6 7" id="KW-0472">Membrane</keyword>